<feature type="compositionally biased region" description="Polar residues" evidence="7">
    <location>
        <begin position="2088"/>
        <end position="2099"/>
    </location>
</feature>
<dbReference type="EMBL" id="AXCN02000138">
    <property type="status" value="NOT_ANNOTATED_CDS"/>
    <property type="molecule type" value="Genomic_DNA"/>
</dbReference>
<dbReference type="VEuPathDB" id="VectorBase:AFAF009671"/>
<reference evidence="12" key="1">
    <citation type="submission" date="2014-01" db="EMBL/GenBank/DDBJ databases">
        <title>The Genome Sequence of Anopheles farauti FAR1 (V2).</title>
        <authorList>
            <consortium name="The Broad Institute Genomics Platform"/>
            <person name="Neafsey D.E."/>
            <person name="Besansky N."/>
            <person name="Howell P."/>
            <person name="Walton C."/>
            <person name="Young S.K."/>
            <person name="Zeng Q."/>
            <person name="Gargeya S."/>
            <person name="Fitzgerald M."/>
            <person name="Haas B."/>
            <person name="Abouelleil A."/>
            <person name="Allen A.W."/>
            <person name="Alvarado L."/>
            <person name="Arachchi H.M."/>
            <person name="Berlin A.M."/>
            <person name="Chapman S.B."/>
            <person name="Gainer-Dewar J."/>
            <person name="Goldberg J."/>
            <person name="Griggs A."/>
            <person name="Gujja S."/>
            <person name="Hansen M."/>
            <person name="Howarth C."/>
            <person name="Imamovic A."/>
            <person name="Ireland A."/>
            <person name="Larimer J."/>
            <person name="McCowan C."/>
            <person name="Murphy C."/>
            <person name="Pearson M."/>
            <person name="Poon T.W."/>
            <person name="Priest M."/>
            <person name="Roberts A."/>
            <person name="Saif S."/>
            <person name="Shea T."/>
            <person name="Sisk P."/>
            <person name="Sykes S."/>
            <person name="Wortman J."/>
            <person name="Nusbaum C."/>
            <person name="Birren B."/>
        </authorList>
    </citation>
    <scope>NUCLEOTIDE SEQUENCE [LARGE SCALE GENOMIC DNA]</scope>
    <source>
        <strain evidence="12">FAR1</strain>
    </source>
</reference>
<evidence type="ECO:0000313" key="12">
    <source>
        <dbReference type="Proteomes" id="UP000075886"/>
    </source>
</evidence>
<feature type="coiled-coil region" evidence="6">
    <location>
        <begin position="52"/>
        <end position="163"/>
    </location>
</feature>
<feature type="coiled-coil region" evidence="6">
    <location>
        <begin position="1569"/>
        <end position="1691"/>
    </location>
</feature>
<evidence type="ECO:0000259" key="9">
    <source>
        <dbReference type="Pfam" id="PF25481"/>
    </source>
</evidence>
<dbReference type="Proteomes" id="UP000075886">
    <property type="component" value="Unassembled WGS sequence"/>
</dbReference>
<dbReference type="GO" id="GO:0006606">
    <property type="term" value="P:protein import into nucleus"/>
    <property type="evidence" value="ECO:0007669"/>
    <property type="project" value="InterPro"/>
</dbReference>
<evidence type="ECO:0000256" key="7">
    <source>
        <dbReference type="SAM" id="MobiDB-lite"/>
    </source>
</evidence>
<name>A0A182QGG3_9DIPT</name>
<proteinExistence type="inferred from homology"/>
<feature type="compositionally biased region" description="Low complexity" evidence="7">
    <location>
        <begin position="2356"/>
        <end position="2368"/>
    </location>
</feature>
<dbReference type="GO" id="GO:0006406">
    <property type="term" value="P:mRNA export from nucleus"/>
    <property type="evidence" value="ECO:0007669"/>
    <property type="project" value="TreeGrafter"/>
</dbReference>
<evidence type="ECO:0000256" key="6">
    <source>
        <dbReference type="SAM" id="Coils"/>
    </source>
</evidence>
<protein>
    <recommendedName>
        <fullName evidence="3">Nucleoprotein TPR</fullName>
    </recommendedName>
</protein>
<feature type="compositionally biased region" description="Gly residues" evidence="7">
    <location>
        <begin position="1544"/>
        <end position="1564"/>
    </location>
</feature>
<feature type="coiled-coil region" evidence="6">
    <location>
        <begin position="411"/>
        <end position="501"/>
    </location>
</feature>
<feature type="domain" description="Nucleoprotein TPR/MLP1-2" evidence="8">
    <location>
        <begin position="1063"/>
        <end position="1190"/>
    </location>
</feature>
<dbReference type="InterPro" id="IPR057577">
    <property type="entry name" value="Nucleoprot-TPR/MLP1_dom"/>
</dbReference>
<feature type="coiled-coil region" evidence="6">
    <location>
        <begin position="754"/>
        <end position="830"/>
    </location>
</feature>
<dbReference type="GO" id="GO:0005643">
    <property type="term" value="C:nuclear pore"/>
    <property type="evidence" value="ECO:0007669"/>
    <property type="project" value="UniProtKB-ARBA"/>
</dbReference>
<dbReference type="GO" id="GO:0034399">
    <property type="term" value="C:nuclear periphery"/>
    <property type="evidence" value="ECO:0007669"/>
    <property type="project" value="UniProtKB-ARBA"/>
</dbReference>
<dbReference type="Pfam" id="PF25481">
    <property type="entry name" value="Nucleoprot-TPR"/>
    <property type="match status" value="1"/>
</dbReference>
<feature type="compositionally biased region" description="Basic and acidic residues" evidence="7">
    <location>
        <begin position="2179"/>
        <end position="2189"/>
    </location>
</feature>
<dbReference type="PANTHER" id="PTHR18898">
    <property type="entry name" value="NUCLEOPROTEIN TPR-RELATED"/>
    <property type="match status" value="1"/>
</dbReference>
<evidence type="ECO:0000256" key="5">
    <source>
        <dbReference type="ARBA" id="ARBA00023242"/>
    </source>
</evidence>
<sequence length="2598" mass="284011">MEVDQVSSVLHSILSSDELQTIPETAVKKIEDACEKKFEEFLTAKALCETRKTDLEKLKLDYEQKIEELTLKAEDESAKYHSSQLSVKEMRIELEDAKQELIKAKEKLSSNEAENIRFRKERNQALTERDTMDSALKRKELEVDRLHHDVLELEKKLKAANGAKCEALTRLEEIVSKEHSLEFKEKRMDQELSLRDNQIARLTRELDQAMRELQSIRRDQNIKSLTVETKLSEKMEELKLANQTIGYLSEQNGELSAKVEELAAKNMKLTNETSSLMEQYRKELESQNRLCGLLQQDKNDQLEQTKELEAAITSLRQMVNEATESCGTIETEKKQLELKHAEELANRDKTIGDLQEELKRANELLAAAREENIEHAVEMLAPTAAATSRMIKTGMSLTEVYTQYVSTMESLQQEQKENGKLKLQLQNILQELEQSAPEIARQQTENQNLRDANEELAKQLHKMVSENGDVRSEMAALAEKLRNMEAANTKLRQERSDLSRQICHLLNELERMQSGVEYDADQSFPGSGHISEVISKKLVTFSNIQELQDNNVKLLLLVRDFSSKLEEMEKIQNSMSAATYEAKLEACNKRIQELKDTVDKNRSMLEQCTQQRDRYKKMYHDAMRSYNPAASASLSMNGQGDSMMLGGDDESVVADRSLVNDTNGGNNSAGNSSSTLAAIVAEKERKVAEYEGKVRDLQKEMATVKEEYESFRREKLANDKLVNEQFDKMRTEISELMAKNVKLTGAIDFNAEQNRMLVKNISTYKNQITTLEERNRNYESTIAKQEASIMFLKDDAMGAQSKLARAEVQLENLRQECRILKDSESRLQTEREILNRERCNQNLLLNNLEMIKVSMERSENEGRLRLEQRLDETSRECSALRRRLQEEQDRFREQMAHLQRQVETAQKRMDEEIAIAEGLQAELRDARDELEIKTRKNDDLQRKLQETLSPNDEDNPVTQAKRRVRELEQQLAESVLEVESLQGQLATAQQHIKQYTDLAESAEKELKDLTDLHQRQKETSDGELQALRKSEQDLRAQVEELKTELSLKIAGAQLQSTGDKQSELHKVQLELKGTLEKVAEQNRELRELRDKCNALTEQVHLAEQKYAREMAQHSSDIQQLAQLKEDTQRIQAQFDELRQQRDQAQERLKTSEECWTSREQMLRKEASQLEEQLDNLNAQNAALHDQIQSLSTRLSINAAALNQSATSAETLATASADDSMSGGPTPDDCSMLNRSLTDEEKKGGSIEQLLQIMRYLRKEKDIAVARFDVLRSENVRIQSEQMLLQKKLDDAQAELVAMREKNDTEVVTAAKHEEILRKLDTYNAITDSNRVLREERDNLNQKVRELSQRLLDAEDKLFPLEEKVRELTVKLESASNENTTLRMDVARQRQRMTTLVERSSKTNSDDWKRMQTERENLAKMLMAEKDLLKHANEELNTHKLERTRLETELGTVSKQLQTCNEQVKRLSDELEAASAQAAEVETLKAKLKTTEEQLAEVRIKESQIRKIAKRYKDSFTELKRQTDEREADGGAAAAAGGNTSIDGTGAGGSGGGPSTGTEDGGAAAGGAEVEELRKQIETAADEIDTLKKENELLRAKLEKAERSMDVVKDAKNRILALTEQKNNAARELNAMKGQLQQQLDQMREEKAQYEGRMTRCEKESADADRESKDAISRLTRENEQLTIRLNQLNRQLGLQQAVAKPSTSAGVGGAGASEKPVGESPRTANVKPMAGPSQQQSATVTPRRVSETPLASIRPMAVGSRTAAVLPTSQTAGSTNVAIVQGSSAGPAPGSGGGVVNVSGGVVVAGASTGSAVQGTNNSSAVGVSAAASGSGGSASSSNTVTTTQAGHKRPRDVEGDSSTDTVGQQLANKPTPAKKRIRMVQVTADGFQGVSESGLDVEYQVPTSSQRDQEDDIIVVDSEEEEDDDDDDEDEEEEEDVGMVDEGTAEADDGPFDAYETEELGVAGDVGAYEEGEGPDIDEDNNIQSANNEVDVDEDNELANPCGTTSTTSSASAKQMTLSGAQHAEPMDTTADVETSSTSSTTNAAAGGSSGAVAGPSTSMESSSSSSPVESGASTSSTSGAGNTSNDAQQLPHIQSTTGVGQSEASAGSSQQSSSSSSVALPSSVATSSGAVAPSQAAAVAGSSGVAGSGSSSARQIVNPLSRQQQQAAHLMLMQQNYEHHESADDRIVPSTPTLYAPRRTDGFSVGSPHPQVPTARFTFGETSTSSRQTVGVVPTSGGSGADGSDVGLPEGIDDTRIDLSQLDDGAAGVGSGSGRSVPTTPQHTTHPEQSMLGSVAMAGPSSSSGHGSSSDHRLSSAGGESQVPDILVSGASVGDGYIPESTTSSSSGIDPLLGSYSSSEAQASGSDVGTASLLERSERELLGEDDDDDDDIVDDGVVDRGSRNDPSVTLAAADDVDDDVDADVDMEDVSSKTSTSTSTTTTTTTTATPTNQSNVAGARLAAAAESKSATAVPSTSAASSESTPTAAGAHGSRRGSGGSGLTKGYQKKDADVGAGDDGVSSEGEKLNTSVQRSPMEESSEAEVLETPSSNTRSRTSTQRVATNVSERRGGGRRYGARGGNRTPITWNDGRCKNVLF</sequence>
<feature type="region of interest" description="Disordered" evidence="7">
    <location>
        <begin position="1518"/>
        <end position="1567"/>
    </location>
</feature>
<dbReference type="InterPro" id="IPR057974">
    <property type="entry name" value="NUA/TPR/MLP1-2-like_dom"/>
</dbReference>
<evidence type="ECO:0000256" key="4">
    <source>
        <dbReference type="ARBA" id="ARBA00023054"/>
    </source>
</evidence>
<accession>A0A182QGG3</accession>
<feature type="compositionally biased region" description="Low complexity" evidence="7">
    <location>
        <begin position="1810"/>
        <end position="1844"/>
    </location>
</feature>
<feature type="coiled-coil region" evidence="6">
    <location>
        <begin position="192"/>
        <end position="219"/>
    </location>
</feature>
<organism evidence="11 12">
    <name type="scientific">Anopheles farauti</name>
    <dbReference type="NCBI Taxonomy" id="69004"/>
    <lineage>
        <taxon>Eukaryota</taxon>
        <taxon>Metazoa</taxon>
        <taxon>Ecdysozoa</taxon>
        <taxon>Arthropoda</taxon>
        <taxon>Hexapoda</taxon>
        <taxon>Insecta</taxon>
        <taxon>Pterygota</taxon>
        <taxon>Neoptera</taxon>
        <taxon>Endopterygota</taxon>
        <taxon>Diptera</taxon>
        <taxon>Nematocera</taxon>
        <taxon>Culicoidea</taxon>
        <taxon>Culicidae</taxon>
        <taxon>Anophelinae</taxon>
        <taxon>Anopheles</taxon>
    </lineage>
</organism>
<dbReference type="STRING" id="69004.A0A182QGG3"/>
<reference evidence="11" key="2">
    <citation type="submission" date="2020-05" db="UniProtKB">
        <authorList>
            <consortium name="EnsemblMetazoa"/>
        </authorList>
    </citation>
    <scope>IDENTIFICATION</scope>
    <source>
        <strain evidence="11">FAR1</strain>
    </source>
</reference>
<feature type="coiled-coil region" evidence="6">
    <location>
        <begin position="252"/>
        <end position="378"/>
    </location>
</feature>
<feature type="compositionally biased region" description="Acidic residues" evidence="7">
    <location>
        <begin position="1910"/>
        <end position="1960"/>
    </location>
</feature>
<feature type="compositionally biased region" description="Low complexity" evidence="7">
    <location>
        <begin position="2005"/>
        <end position="2014"/>
    </location>
</feature>
<feature type="compositionally biased region" description="Low complexity" evidence="7">
    <location>
        <begin position="2036"/>
        <end position="2087"/>
    </location>
</feature>
<dbReference type="GO" id="GO:0017056">
    <property type="term" value="F:structural constituent of nuclear pore"/>
    <property type="evidence" value="ECO:0007669"/>
    <property type="project" value="TreeGrafter"/>
</dbReference>
<evidence type="ECO:0000259" key="8">
    <source>
        <dbReference type="Pfam" id="PF07926"/>
    </source>
</evidence>
<dbReference type="EnsemblMetazoa" id="AFAF009671-RA">
    <property type="protein sequence ID" value="AFAF009671-PA"/>
    <property type="gene ID" value="AFAF009671"/>
</dbReference>
<dbReference type="Gene3D" id="6.10.250.3110">
    <property type="match status" value="1"/>
</dbReference>
<feature type="compositionally biased region" description="Low complexity" evidence="7">
    <location>
        <begin position="2433"/>
        <end position="2492"/>
    </location>
</feature>
<feature type="compositionally biased region" description="Acidic residues" evidence="7">
    <location>
        <begin position="2385"/>
        <end position="2398"/>
    </location>
</feature>
<feature type="coiled-coil region" evidence="6">
    <location>
        <begin position="863"/>
        <end position="1193"/>
    </location>
</feature>
<feature type="compositionally biased region" description="Low complexity" evidence="7">
    <location>
        <begin position="2276"/>
        <end position="2286"/>
    </location>
</feature>
<feature type="domain" description="NUA/TPR/MLP1-2-like" evidence="10">
    <location>
        <begin position="475"/>
        <end position="570"/>
    </location>
</feature>
<evidence type="ECO:0000313" key="11">
    <source>
        <dbReference type="EnsemblMetazoa" id="AFAF009671-PA"/>
    </source>
</evidence>
<feature type="compositionally biased region" description="Low complexity" evidence="7">
    <location>
        <begin position="2231"/>
        <end position="2249"/>
    </location>
</feature>
<feature type="compositionally biased region" description="Low complexity" evidence="7">
    <location>
        <begin position="2301"/>
        <end position="2310"/>
    </location>
</feature>
<feature type="compositionally biased region" description="Low complexity" evidence="7">
    <location>
        <begin position="2100"/>
        <end position="2155"/>
    </location>
</feature>
<keyword evidence="4 6" id="KW-0175">Coiled coil</keyword>
<dbReference type="PANTHER" id="PTHR18898:SF2">
    <property type="entry name" value="NUCLEOPROTEIN TPR"/>
    <property type="match status" value="1"/>
</dbReference>
<dbReference type="Pfam" id="PF07926">
    <property type="entry name" value="TPR_MLP1_2"/>
    <property type="match status" value="1"/>
</dbReference>
<feature type="region of interest" description="Disordered" evidence="7">
    <location>
        <begin position="1696"/>
        <end position="1754"/>
    </location>
</feature>
<keyword evidence="5" id="KW-0539">Nucleus</keyword>
<evidence type="ECO:0000256" key="3">
    <source>
        <dbReference type="ARBA" id="ARBA00019789"/>
    </source>
</evidence>
<comment type="subcellular location">
    <subcellularLocation>
        <location evidence="1">Nucleus</location>
    </subcellularLocation>
</comment>
<feature type="coiled-coil region" evidence="6">
    <location>
        <begin position="680"/>
        <end position="714"/>
    </location>
</feature>
<feature type="coiled-coil region" evidence="6">
    <location>
        <begin position="577"/>
        <end position="611"/>
    </location>
</feature>
<dbReference type="InterPro" id="IPR012929">
    <property type="entry name" value="Nucleoprot-TPR/MLP1-2_dom"/>
</dbReference>
<feature type="region of interest" description="Disordered" evidence="7">
    <location>
        <begin position="1810"/>
        <end position="2583"/>
    </location>
</feature>
<dbReference type="GO" id="GO:1901673">
    <property type="term" value="P:regulation of mitotic spindle assembly"/>
    <property type="evidence" value="ECO:0007669"/>
    <property type="project" value="TreeGrafter"/>
</dbReference>
<dbReference type="Pfam" id="PF25785">
    <property type="entry name" value="TPR"/>
    <property type="match status" value="1"/>
</dbReference>
<feature type="compositionally biased region" description="Polar residues" evidence="7">
    <location>
        <begin position="1857"/>
        <end position="1869"/>
    </location>
</feature>
<feature type="compositionally biased region" description="Acidic residues" evidence="7">
    <location>
        <begin position="2416"/>
        <end position="2430"/>
    </location>
</feature>
<comment type="similarity">
    <text evidence="2">Belongs to the TPR family.</text>
</comment>
<feature type="compositionally biased region" description="Low complexity" evidence="7">
    <location>
        <begin position="2548"/>
        <end position="2561"/>
    </location>
</feature>
<keyword evidence="12" id="KW-1185">Reference proteome</keyword>
<feature type="coiled-coil region" evidence="6">
    <location>
        <begin position="1274"/>
        <end position="1500"/>
    </location>
</feature>
<feature type="compositionally biased region" description="Basic and acidic residues" evidence="7">
    <location>
        <begin position="1518"/>
        <end position="1528"/>
    </location>
</feature>
<evidence type="ECO:0000256" key="2">
    <source>
        <dbReference type="ARBA" id="ARBA00005274"/>
    </source>
</evidence>
<evidence type="ECO:0000259" key="10">
    <source>
        <dbReference type="Pfam" id="PF25785"/>
    </source>
</evidence>
<feature type="domain" description="Nucleoprotein TPR/MPL1" evidence="9">
    <location>
        <begin position="176"/>
        <end position="252"/>
    </location>
</feature>
<feature type="compositionally biased region" description="Acidic residues" evidence="7">
    <location>
        <begin position="1969"/>
        <end position="1982"/>
    </location>
</feature>
<feature type="compositionally biased region" description="Low complexity" evidence="7">
    <location>
        <begin position="2165"/>
        <end position="2177"/>
    </location>
</feature>
<evidence type="ECO:0000256" key="1">
    <source>
        <dbReference type="ARBA" id="ARBA00004123"/>
    </source>
</evidence>